<evidence type="ECO:0008006" key="5">
    <source>
        <dbReference type="Google" id="ProtNLM"/>
    </source>
</evidence>
<dbReference type="Proteomes" id="UP000229095">
    <property type="component" value="Unassembled WGS sequence"/>
</dbReference>
<proteinExistence type="predicted"/>
<dbReference type="PROSITE" id="PS51257">
    <property type="entry name" value="PROKAR_LIPOPROTEIN"/>
    <property type="match status" value="1"/>
</dbReference>
<comment type="caution">
    <text evidence="3">The sequence shown here is derived from an EMBL/GenBank/DDBJ whole genome shotgun (WGS) entry which is preliminary data.</text>
</comment>
<name>A0A2M9H7T2_9BIFI</name>
<feature type="region of interest" description="Disordered" evidence="1">
    <location>
        <begin position="25"/>
        <end position="58"/>
    </location>
</feature>
<feature type="chain" id="PRO_5038684602" description="DUF5640 domain-containing protein" evidence="2">
    <location>
        <begin position="19"/>
        <end position="150"/>
    </location>
</feature>
<keyword evidence="4" id="KW-1185">Reference proteome</keyword>
<dbReference type="AlphaFoldDB" id="A0A2M9H7T2"/>
<dbReference type="OrthoDB" id="3174999at2"/>
<reference evidence="3 4" key="1">
    <citation type="submission" date="2017-10" db="EMBL/GenBank/DDBJ databases">
        <title>Draft genome sequences of strains TRE 1, TRE 9, TRE H and TRI 7, isolated from tamarins, belonging to four potential novel Bifidobacterium species.</title>
        <authorList>
            <person name="Mattarelli P."/>
            <person name="Modesto M."/>
            <person name="Puglisi E."/>
            <person name="Morelli L."/>
            <person name="Spezio C."/>
            <person name="Bonetti A."/>
            <person name="Sandri C."/>
        </authorList>
    </citation>
    <scope>NUCLEOTIDE SEQUENCE [LARGE SCALE GENOMIC DNA]</scope>
    <source>
        <strain evidence="4">TRE1</strain>
    </source>
</reference>
<protein>
    <recommendedName>
        <fullName evidence="5">DUF5640 domain-containing protein</fullName>
    </recommendedName>
</protein>
<feature type="compositionally biased region" description="Polar residues" evidence="1">
    <location>
        <begin position="25"/>
        <end position="39"/>
    </location>
</feature>
<evidence type="ECO:0000313" key="3">
    <source>
        <dbReference type="EMBL" id="PJM72867.1"/>
    </source>
</evidence>
<sequence>MKKIIATVAVITMLTVLAACGNSNESSVTDAQSGTSQQKETPKPADLTGTWKQTNSNSTDSYMEATITADTIEINFVGTDTRSLYWKGTYEAPTKAGDWKWTSKGDTAAMESSLLGSQDATKEFTYTKSDGVSWQTTMMGTTITVKTQKQ</sequence>
<dbReference type="EMBL" id="PEBI01000003">
    <property type="protein sequence ID" value="PJM72867.1"/>
    <property type="molecule type" value="Genomic_DNA"/>
</dbReference>
<keyword evidence="2" id="KW-0732">Signal</keyword>
<evidence type="ECO:0000256" key="2">
    <source>
        <dbReference type="SAM" id="SignalP"/>
    </source>
</evidence>
<accession>A0A2M9H7T2</accession>
<organism evidence="3 4">
    <name type="scientific">Bifidobacterium primatium</name>
    <dbReference type="NCBI Taxonomy" id="2045438"/>
    <lineage>
        <taxon>Bacteria</taxon>
        <taxon>Bacillati</taxon>
        <taxon>Actinomycetota</taxon>
        <taxon>Actinomycetes</taxon>
        <taxon>Bifidobacteriales</taxon>
        <taxon>Bifidobacteriaceae</taxon>
        <taxon>Bifidobacterium</taxon>
    </lineage>
</organism>
<gene>
    <name evidence="3" type="ORF">CS006_06305</name>
</gene>
<feature type="signal peptide" evidence="2">
    <location>
        <begin position="1"/>
        <end position="18"/>
    </location>
</feature>
<evidence type="ECO:0000313" key="4">
    <source>
        <dbReference type="Proteomes" id="UP000229095"/>
    </source>
</evidence>
<evidence type="ECO:0000256" key="1">
    <source>
        <dbReference type="SAM" id="MobiDB-lite"/>
    </source>
</evidence>